<proteinExistence type="predicted"/>
<evidence type="ECO:0000313" key="1">
    <source>
        <dbReference type="EMBL" id="VDH89946.1"/>
    </source>
</evidence>
<accession>A0A8B6BF74</accession>
<dbReference type="AlphaFoldDB" id="A0A8B6BF74"/>
<dbReference type="Proteomes" id="UP000596742">
    <property type="component" value="Unassembled WGS sequence"/>
</dbReference>
<dbReference type="OrthoDB" id="10303751at2759"/>
<organism evidence="1 2">
    <name type="scientific">Mytilus galloprovincialis</name>
    <name type="common">Mediterranean mussel</name>
    <dbReference type="NCBI Taxonomy" id="29158"/>
    <lineage>
        <taxon>Eukaryota</taxon>
        <taxon>Metazoa</taxon>
        <taxon>Spiralia</taxon>
        <taxon>Lophotrochozoa</taxon>
        <taxon>Mollusca</taxon>
        <taxon>Bivalvia</taxon>
        <taxon>Autobranchia</taxon>
        <taxon>Pteriomorphia</taxon>
        <taxon>Mytilida</taxon>
        <taxon>Mytiloidea</taxon>
        <taxon>Mytilidae</taxon>
        <taxon>Mytilinae</taxon>
        <taxon>Mytilus</taxon>
    </lineage>
</organism>
<dbReference type="EMBL" id="UYJE01000085">
    <property type="protein sequence ID" value="VDH89946.1"/>
    <property type="molecule type" value="Genomic_DNA"/>
</dbReference>
<keyword evidence="2" id="KW-1185">Reference proteome</keyword>
<gene>
    <name evidence="1" type="ORF">MGAL_10B077710</name>
</gene>
<comment type="caution">
    <text evidence="1">The sequence shown here is derived from an EMBL/GenBank/DDBJ whole genome shotgun (WGS) entry which is preliminary data.</text>
</comment>
<name>A0A8B6BF74_MYTGA</name>
<evidence type="ECO:0000313" key="2">
    <source>
        <dbReference type="Proteomes" id="UP000596742"/>
    </source>
</evidence>
<sequence length="228" mass="25833">KVYISGRWIGHYNDDKDNNFCLHFDQEKEGSDVNGDIVYTRLNKSSKLDMRHIIFCVITDKRNKDCHDGCKDFRGVISAEGSKIVGTYDKGGKTVGTFTMEKRPLLTMHHVNTELEGEWTGCYDDDEEENRLKITFDGGKGNHKLDGVIGKGKIDGNPIWIILRIIDFFKHKIIVCAVSRVGQTKCEGNCTDFQMTMVSSGMIQGEYKDQDGQGTFRLYKTTQKDILG</sequence>
<reference evidence="1" key="1">
    <citation type="submission" date="2018-11" db="EMBL/GenBank/DDBJ databases">
        <authorList>
            <person name="Alioto T."/>
            <person name="Alioto T."/>
        </authorList>
    </citation>
    <scope>NUCLEOTIDE SEQUENCE</scope>
</reference>
<feature type="non-terminal residue" evidence="1">
    <location>
        <position position="228"/>
    </location>
</feature>
<protein>
    <submittedName>
        <fullName evidence="1">Uncharacterized protein</fullName>
    </submittedName>
</protein>